<dbReference type="SUPFAM" id="SSF55831">
    <property type="entry name" value="Thymidylate synthase/dCMP hydroxymethylase"/>
    <property type="match status" value="1"/>
</dbReference>
<evidence type="ECO:0000256" key="1">
    <source>
        <dbReference type="ARBA" id="ARBA00011947"/>
    </source>
</evidence>
<keyword evidence="3" id="KW-0808">Transferase</keyword>
<dbReference type="Gene3D" id="3.30.572.10">
    <property type="entry name" value="Thymidylate synthase/dCMP hydroxymethylase domain"/>
    <property type="match status" value="1"/>
</dbReference>
<keyword evidence="7" id="KW-1185">Reference proteome</keyword>
<dbReference type="OrthoDB" id="9774633at2"/>
<reference evidence="6 7" key="1">
    <citation type="journal article" date="2015" name="Genome Announc.">
        <title>Genome Sequence of 'Candidatus Thioglobus autotrophica' Strain EF1, a Chemoautotroph from the SUP05 Clade of Marine Gammaproteobacteria.</title>
        <authorList>
            <person name="Shah V."/>
            <person name="Morris R.M."/>
        </authorList>
    </citation>
    <scope>NUCLEOTIDE SEQUENCE [LARGE SCALE GENOMIC DNA]</scope>
    <source>
        <strain evidence="6 7">EF1</strain>
    </source>
</reference>
<dbReference type="PANTHER" id="PTHR11548">
    <property type="entry name" value="THYMIDYLATE SYNTHASE 1"/>
    <property type="match status" value="1"/>
</dbReference>
<dbReference type="GO" id="GO:0032259">
    <property type="term" value="P:methylation"/>
    <property type="evidence" value="ECO:0007669"/>
    <property type="project" value="UniProtKB-KW"/>
</dbReference>
<evidence type="ECO:0000256" key="4">
    <source>
        <dbReference type="NCBIfam" id="TIGR03284"/>
    </source>
</evidence>
<name>A0A0M4NI10_9GAMM</name>
<dbReference type="Proteomes" id="UP000058020">
    <property type="component" value="Chromosome"/>
</dbReference>
<accession>A0A0M4NI10</accession>
<feature type="domain" description="Thymidylate synthase/dCMP hydroxymethylase" evidence="5">
    <location>
        <begin position="2"/>
        <end position="284"/>
    </location>
</feature>
<dbReference type="GO" id="GO:0006231">
    <property type="term" value="P:dTMP biosynthetic process"/>
    <property type="evidence" value="ECO:0007669"/>
    <property type="project" value="InterPro"/>
</dbReference>
<dbReference type="KEGG" id="tho:SP60_07330"/>
<dbReference type="InterPro" id="IPR000398">
    <property type="entry name" value="Thymidylate_synthase"/>
</dbReference>
<dbReference type="InterPro" id="IPR036926">
    <property type="entry name" value="Thymidate_synth/dCMP_Mease_sf"/>
</dbReference>
<sequence>MKAYIDIGKQILDEGVWLENARTGQKTLTIIGATFEHDLSDGTVPVVTTKKLFWKSAIAEMLGYIRGYSSAAQFRAIGCNTWNANANDNQAWLDNPHRKGEDDMGMCYGVIGRAFPGIEDDEPLDQYKKIVTDLSKGVDDRREIMTFNHPNLIHRACLPACMHTHHFNLLGDDLYLESYQRSSDYALGQPFNHFQVAFLLLITAQITGKKAKKMRHHLSNVHLYENQVEIFKNQQVDREPLALPSLKINPEIKTLEDLETWVTMDDFELLDYQHHDPVKYPFTV</sequence>
<evidence type="ECO:0000313" key="7">
    <source>
        <dbReference type="Proteomes" id="UP000058020"/>
    </source>
</evidence>
<dbReference type="InterPro" id="IPR045097">
    <property type="entry name" value="Thymidate_synth/dCMP_Mease"/>
</dbReference>
<dbReference type="InterPro" id="IPR023451">
    <property type="entry name" value="Thymidate_synth/dCMP_Mease_dom"/>
</dbReference>
<dbReference type="EMBL" id="CP010552">
    <property type="protein sequence ID" value="ALE53020.1"/>
    <property type="molecule type" value="Genomic_DNA"/>
</dbReference>
<keyword evidence="2" id="KW-0489">Methyltransferase</keyword>
<dbReference type="PANTHER" id="PTHR11548:SF9">
    <property type="entry name" value="THYMIDYLATE SYNTHASE"/>
    <property type="match status" value="1"/>
</dbReference>
<dbReference type="STRING" id="1705394.SP60_07330"/>
<gene>
    <name evidence="6" type="ORF">SP60_07330</name>
</gene>
<evidence type="ECO:0000313" key="6">
    <source>
        <dbReference type="EMBL" id="ALE53020.1"/>
    </source>
</evidence>
<dbReference type="CDD" id="cd00351">
    <property type="entry name" value="TS_Pyrimidine_HMase"/>
    <property type="match status" value="1"/>
</dbReference>
<dbReference type="GO" id="GO:0005829">
    <property type="term" value="C:cytosol"/>
    <property type="evidence" value="ECO:0007669"/>
    <property type="project" value="TreeGrafter"/>
</dbReference>
<protein>
    <recommendedName>
        <fullName evidence="1 4">Thymidylate synthase</fullName>
        <ecNumber evidence="1 4">2.1.1.45</ecNumber>
    </recommendedName>
</protein>
<proteinExistence type="predicted"/>
<dbReference type="Pfam" id="PF00303">
    <property type="entry name" value="Thymidylat_synt"/>
    <property type="match status" value="1"/>
</dbReference>
<dbReference type="PATRIC" id="fig|1705394.5.peg.1463"/>
<dbReference type="AlphaFoldDB" id="A0A0M4NI10"/>
<evidence type="ECO:0000259" key="5">
    <source>
        <dbReference type="Pfam" id="PF00303"/>
    </source>
</evidence>
<dbReference type="GO" id="GO:0004799">
    <property type="term" value="F:thymidylate synthase activity"/>
    <property type="evidence" value="ECO:0007669"/>
    <property type="project" value="UniProtKB-UniRule"/>
</dbReference>
<dbReference type="NCBIfam" id="TIGR03284">
    <property type="entry name" value="thym_sym"/>
    <property type="match status" value="1"/>
</dbReference>
<evidence type="ECO:0000256" key="3">
    <source>
        <dbReference type="ARBA" id="ARBA00022679"/>
    </source>
</evidence>
<dbReference type="RefSeq" id="WP_053952006.1">
    <property type="nucleotide sequence ID" value="NZ_CP010552.1"/>
</dbReference>
<dbReference type="EC" id="2.1.1.45" evidence="1 4"/>
<organism evidence="6 7">
    <name type="scientific">Candidatus Thioglobus autotrophicus</name>
    <dbReference type="NCBI Taxonomy" id="1705394"/>
    <lineage>
        <taxon>Bacteria</taxon>
        <taxon>Pseudomonadati</taxon>
        <taxon>Pseudomonadota</taxon>
        <taxon>Gammaproteobacteria</taxon>
        <taxon>Candidatus Pseudothioglobaceae</taxon>
        <taxon>Candidatus Thioglobus</taxon>
    </lineage>
</organism>
<evidence type="ECO:0000256" key="2">
    <source>
        <dbReference type="ARBA" id="ARBA00022603"/>
    </source>
</evidence>
<dbReference type="PRINTS" id="PR00108">
    <property type="entry name" value="THYMDSNTHASE"/>
</dbReference>